<dbReference type="CDD" id="cd03137">
    <property type="entry name" value="GATase1_AraC_1"/>
    <property type="match status" value="1"/>
</dbReference>
<dbReference type="Gene3D" id="3.40.50.880">
    <property type="match status" value="1"/>
</dbReference>
<reference evidence="6" key="1">
    <citation type="journal article" date="2019" name="Int. J. Syst. Evol. Microbiol.">
        <title>The Global Catalogue of Microorganisms (GCM) 10K type strain sequencing project: providing services to taxonomists for standard genome sequencing and annotation.</title>
        <authorList>
            <consortium name="The Broad Institute Genomics Platform"/>
            <consortium name="The Broad Institute Genome Sequencing Center for Infectious Disease"/>
            <person name="Wu L."/>
            <person name="Ma J."/>
        </authorList>
    </citation>
    <scope>NUCLEOTIDE SEQUENCE [LARGE SCALE GENOMIC DNA]</scope>
    <source>
        <strain evidence="6">JCM 6307</strain>
    </source>
</reference>
<evidence type="ECO:0000313" key="6">
    <source>
        <dbReference type="Proteomes" id="UP001501358"/>
    </source>
</evidence>
<dbReference type="PANTHER" id="PTHR43130:SF3">
    <property type="entry name" value="HTH-TYPE TRANSCRIPTIONAL REGULATOR RV1931C"/>
    <property type="match status" value="1"/>
</dbReference>
<dbReference type="InterPro" id="IPR052158">
    <property type="entry name" value="INH-QAR"/>
</dbReference>
<feature type="compositionally biased region" description="Low complexity" evidence="3">
    <location>
        <begin position="326"/>
        <end position="353"/>
    </location>
</feature>
<dbReference type="SUPFAM" id="SSF52317">
    <property type="entry name" value="Class I glutamine amidotransferase-like"/>
    <property type="match status" value="1"/>
</dbReference>
<keyword evidence="2" id="KW-0804">Transcription</keyword>
<evidence type="ECO:0000256" key="1">
    <source>
        <dbReference type="ARBA" id="ARBA00023015"/>
    </source>
</evidence>
<feature type="region of interest" description="Disordered" evidence="3">
    <location>
        <begin position="317"/>
        <end position="353"/>
    </location>
</feature>
<dbReference type="RefSeq" id="WP_344385844.1">
    <property type="nucleotide sequence ID" value="NZ_BAAATA010000046.1"/>
</dbReference>
<dbReference type="Pfam" id="PF12833">
    <property type="entry name" value="HTH_18"/>
    <property type="match status" value="1"/>
</dbReference>
<gene>
    <name evidence="5" type="ORF">GCM10010406_51950</name>
</gene>
<protein>
    <submittedName>
        <fullName evidence="5">Helix-turn-helix domain-containing protein</fullName>
    </submittedName>
</protein>
<sequence length="353" mass="37982">MTQGSSQAGSAPRAHRVVVIVDENSNPFELGCATEVFGLRRPELGRDLYDFSLCSPEPLTPMRDGFFTLTGVAGLEAADTADTLIVPNRPDTDVPRRPEVLDAVRRAHARGARLVGFCSGAFTLAEAGVLDGRRATAHWQWADSFRARFPSVRLEPDVLFVDDGDILTAAGSAAALDLGLYLVRRDHGAETADSVSRRLVFAVHRNGGQRQFVERPVLDVPDESLAPLLDWARERVGEPLTVADLAARAAVSPATLHRRFRAQLGTTPLAWLTRERVALACRLIERGEERVDVVARRSGLGSAANLRARLRRETGLGPSEYRRRFGPGTAPGTVPGAASDTGAGGDAAPAGRR</sequence>
<accession>A0ABP6A906</accession>
<keyword evidence="1" id="KW-0805">Transcription regulation</keyword>
<dbReference type="SMART" id="SM00342">
    <property type="entry name" value="HTH_ARAC"/>
    <property type="match status" value="1"/>
</dbReference>
<dbReference type="Proteomes" id="UP001501358">
    <property type="component" value="Unassembled WGS sequence"/>
</dbReference>
<dbReference type="Pfam" id="PF01965">
    <property type="entry name" value="DJ-1_PfpI"/>
    <property type="match status" value="1"/>
</dbReference>
<dbReference type="PROSITE" id="PS01124">
    <property type="entry name" value="HTH_ARAC_FAMILY_2"/>
    <property type="match status" value="1"/>
</dbReference>
<dbReference type="PANTHER" id="PTHR43130">
    <property type="entry name" value="ARAC-FAMILY TRANSCRIPTIONAL REGULATOR"/>
    <property type="match status" value="1"/>
</dbReference>
<name>A0ABP6A906_9ACTN</name>
<dbReference type="InterPro" id="IPR009057">
    <property type="entry name" value="Homeodomain-like_sf"/>
</dbReference>
<evidence type="ECO:0000256" key="2">
    <source>
        <dbReference type="ARBA" id="ARBA00023163"/>
    </source>
</evidence>
<evidence type="ECO:0000259" key="4">
    <source>
        <dbReference type="PROSITE" id="PS01124"/>
    </source>
</evidence>
<keyword evidence="6" id="KW-1185">Reference proteome</keyword>
<dbReference type="InterPro" id="IPR002818">
    <property type="entry name" value="DJ-1/PfpI"/>
</dbReference>
<dbReference type="Gene3D" id="1.10.10.60">
    <property type="entry name" value="Homeodomain-like"/>
    <property type="match status" value="1"/>
</dbReference>
<dbReference type="SUPFAM" id="SSF46689">
    <property type="entry name" value="Homeodomain-like"/>
    <property type="match status" value="2"/>
</dbReference>
<dbReference type="EMBL" id="BAAATA010000046">
    <property type="protein sequence ID" value="GAA2509097.1"/>
    <property type="molecule type" value="Genomic_DNA"/>
</dbReference>
<dbReference type="InterPro" id="IPR029062">
    <property type="entry name" value="Class_I_gatase-like"/>
</dbReference>
<comment type="caution">
    <text evidence="5">The sequence shown here is derived from an EMBL/GenBank/DDBJ whole genome shotgun (WGS) entry which is preliminary data.</text>
</comment>
<evidence type="ECO:0000313" key="5">
    <source>
        <dbReference type="EMBL" id="GAA2509097.1"/>
    </source>
</evidence>
<evidence type="ECO:0000256" key="3">
    <source>
        <dbReference type="SAM" id="MobiDB-lite"/>
    </source>
</evidence>
<proteinExistence type="predicted"/>
<feature type="domain" description="HTH araC/xylS-type" evidence="4">
    <location>
        <begin position="226"/>
        <end position="324"/>
    </location>
</feature>
<dbReference type="InterPro" id="IPR018060">
    <property type="entry name" value="HTH_AraC"/>
</dbReference>
<organism evidence="5 6">
    <name type="scientific">Streptomyces thermolineatus</name>
    <dbReference type="NCBI Taxonomy" id="44033"/>
    <lineage>
        <taxon>Bacteria</taxon>
        <taxon>Bacillati</taxon>
        <taxon>Actinomycetota</taxon>
        <taxon>Actinomycetes</taxon>
        <taxon>Kitasatosporales</taxon>
        <taxon>Streptomycetaceae</taxon>
        <taxon>Streptomyces</taxon>
    </lineage>
</organism>